<dbReference type="Ensembl" id="ENSSDUT00000026790.1">
    <property type="protein sequence ID" value="ENSSDUP00000026319.1"/>
    <property type="gene ID" value="ENSSDUG00000019089.1"/>
</dbReference>
<dbReference type="OMA" id="REKHWKE"/>
<dbReference type="GeneTree" id="ENSGT00390000008978"/>
<feature type="compositionally biased region" description="Basic residues" evidence="1">
    <location>
        <begin position="95"/>
        <end position="106"/>
    </location>
</feature>
<dbReference type="AlphaFoldDB" id="A0A3B4V6P4"/>
<dbReference type="RefSeq" id="XP_022599585.1">
    <property type="nucleotide sequence ID" value="XM_022743864.1"/>
</dbReference>
<evidence type="ECO:0000256" key="1">
    <source>
        <dbReference type="SAM" id="MobiDB-lite"/>
    </source>
</evidence>
<accession>A0A3B4V6P4</accession>
<dbReference type="CTD" id="63877"/>
<feature type="compositionally biased region" description="Basic and acidic residues" evidence="1">
    <location>
        <begin position="29"/>
        <end position="38"/>
    </location>
</feature>
<dbReference type="InterPro" id="IPR037690">
    <property type="entry name" value="FAM204A"/>
</dbReference>
<reference evidence="2" key="2">
    <citation type="submission" date="2025-09" db="UniProtKB">
        <authorList>
            <consortium name="Ensembl"/>
        </authorList>
    </citation>
    <scope>IDENTIFICATION</scope>
</reference>
<sequence>MYSGLLPKGLTEDDLSPGDEEDEPEDDVEEKRTEDGKFESTAGVKLSSVVEAHSTHTAGDADNDSPTCSMPGISQEMWQKFQDLRKKNEEMKTMKIPRRRKRRRHKTGTESEEPTETSRECQEEREKHWDELKQYFGVNDRFDPPACSKPPPKSGLEKSIERAVAEGDIAKAEEMSDRLATREVAVKIAQAADCRDFVQRKQEEEALRAEQKRKKQIVWGFEAKKRWETKSNMGFM</sequence>
<evidence type="ECO:0000313" key="3">
    <source>
        <dbReference type="Proteomes" id="UP000261420"/>
    </source>
</evidence>
<evidence type="ECO:0000313" key="2">
    <source>
        <dbReference type="Ensembl" id="ENSSDUP00000026319.1"/>
    </source>
</evidence>
<keyword evidence="3" id="KW-1185">Reference proteome</keyword>
<reference evidence="2" key="1">
    <citation type="submission" date="2025-08" db="UniProtKB">
        <authorList>
            <consortium name="Ensembl"/>
        </authorList>
    </citation>
    <scope>IDENTIFICATION</scope>
</reference>
<name>A0A3B4V6P4_SERDU</name>
<dbReference type="PANTHER" id="PTHR14386:SF2">
    <property type="entry name" value="PROTEIN FAM204A"/>
    <property type="match status" value="1"/>
</dbReference>
<dbReference type="PANTHER" id="PTHR14386">
    <property type="entry name" value="PROTEIN FAM204A"/>
    <property type="match status" value="1"/>
</dbReference>
<feature type="region of interest" description="Disordered" evidence="1">
    <location>
        <begin position="1"/>
        <end position="126"/>
    </location>
</feature>
<feature type="compositionally biased region" description="Basic and acidic residues" evidence="1">
    <location>
        <begin position="116"/>
        <end position="126"/>
    </location>
</feature>
<feature type="compositionally biased region" description="Acidic residues" evidence="1">
    <location>
        <begin position="12"/>
        <end position="28"/>
    </location>
</feature>
<protein>
    <submittedName>
        <fullName evidence="2">Family with sequence similarity 204 member A</fullName>
    </submittedName>
</protein>
<dbReference type="KEGG" id="sdu:111220688"/>
<feature type="compositionally biased region" description="Basic and acidic residues" evidence="1">
    <location>
        <begin position="82"/>
        <end position="93"/>
    </location>
</feature>
<proteinExistence type="predicted"/>
<organism evidence="2 3">
    <name type="scientific">Seriola dumerili</name>
    <name type="common">Greater amberjack</name>
    <name type="synonym">Caranx dumerili</name>
    <dbReference type="NCBI Taxonomy" id="41447"/>
    <lineage>
        <taxon>Eukaryota</taxon>
        <taxon>Metazoa</taxon>
        <taxon>Chordata</taxon>
        <taxon>Craniata</taxon>
        <taxon>Vertebrata</taxon>
        <taxon>Euteleostomi</taxon>
        <taxon>Actinopterygii</taxon>
        <taxon>Neopterygii</taxon>
        <taxon>Teleostei</taxon>
        <taxon>Neoteleostei</taxon>
        <taxon>Acanthomorphata</taxon>
        <taxon>Carangaria</taxon>
        <taxon>Carangiformes</taxon>
        <taxon>Carangidae</taxon>
        <taxon>Seriola</taxon>
    </lineage>
</organism>
<dbReference type="STRING" id="41447.ENSSDUP00000026319"/>
<dbReference type="Proteomes" id="UP000261420">
    <property type="component" value="Unplaced"/>
</dbReference>
<dbReference type="GeneID" id="111220688"/>